<evidence type="ECO:0000256" key="2">
    <source>
        <dbReference type="ARBA" id="ARBA00023002"/>
    </source>
</evidence>
<gene>
    <name evidence="3" type="ORF">FB45DRAFT_1034252</name>
</gene>
<comment type="caution">
    <text evidence="3">The sequence shown here is derived from an EMBL/GenBank/DDBJ whole genome shotgun (WGS) entry which is preliminary data.</text>
</comment>
<proteinExistence type="inferred from homology"/>
<protein>
    <submittedName>
        <fullName evidence="3">Uncharacterized protein</fullName>
    </submittedName>
</protein>
<dbReference type="PANTHER" id="PTHR24320">
    <property type="entry name" value="RETINOL DEHYDROGENASE"/>
    <property type="match status" value="1"/>
</dbReference>
<dbReference type="InterPro" id="IPR036291">
    <property type="entry name" value="NAD(P)-bd_dom_sf"/>
</dbReference>
<reference evidence="3" key="1">
    <citation type="submission" date="2023-03" db="EMBL/GenBank/DDBJ databases">
        <title>Massive genome expansion in bonnet fungi (Mycena s.s.) driven by repeated elements and novel gene families across ecological guilds.</title>
        <authorList>
            <consortium name="Lawrence Berkeley National Laboratory"/>
            <person name="Harder C.B."/>
            <person name="Miyauchi S."/>
            <person name="Viragh M."/>
            <person name="Kuo A."/>
            <person name="Thoen E."/>
            <person name="Andreopoulos B."/>
            <person name="Lu D."/>
            <person name="Skrede I."/>
            <person name="Drula E."/>
            <person name="Henrissat B."/>
            <person name="Morin E."/>
            <person name="Kohler A."/>
            <person name="Barry K."/>
            <person name="LaButti K."/>
            <person name="Morin E."/>
            <person name="Salamov A."/>
            <person name="Lipzen A."/>
            <person name="Mereny Z."/>
            <person name="Hegedus B."/>
            <person name="Baldrian P."/>
            <person name="Stursova M."/>
            <person name="Weitz H."/>
            <person name="Taylor A."/>
            <person name="Grigoriev I.V."/>
            <person name="Nagy L.G."/>
            <person name="Martin F."/>
            <person name="Kauserud H."/>
        </authorList>
    </citation>
    <scope>NUCLEOTIDE SEQUENCE</scope>
    <source>
        <strain evidence="3">9284</strain>
    </source>
</reference>
<dbReference type="Pfam" id="PF00106">
    <property type="entry name" value="adh_short"/>
    <property type="match status" value="1"/>
</dbReference>
<dbReference type="EMBL" id="JARKIF010000020">
    <property type="protein sequence ID" value="KAJ7618011.1"/>
    <property type="molecule type" value="Genomic_DNA"/>
</dbReference>
<dbReference type="GO" id="GO:0016491">
    <property type="term" value="F:oxidoreductase activity"/>
    <property type="evidence" value="ECO:0007669"/>
    <property type="project" value="UniProtKB-KW"/>
</dbReference>
<evidence type="ECO:0000313" key="4">
    <source>
        <dbReference type="Proteomes" id="UP001221142"/>
    </source>
</evidence>
<dbReference type="SUPFAM" id="SSF51735">
    <property type="entry name" value="NAD(P)-binding Rossmann-fold domains"/>
    <property type="match status" value="1"/>
</dbReference>
<evidence type="ECO:0000313" key="3">
    <source>
        <dbReference type="EMBL" id="KAJ7618011.1"/>
    </source>
</evidence>
<dbReference type="InterPro" id="IPR002347">
    <property type="entry name" value="SDR_fam"/>
</dbReference>
<comment type="similarity">
    <text evidence="1">Belongs to the short-chain dehydrogenases/reductases (SDR) family.</text>
</comment>
<accession>A0AAD7BED3</accession>
<keyword evidence="4" id="KW-1185">Reference proteome</keyword>
<organism evidence="3 4">
    <name type="scientific">Roridomyces roridus</name>
    <dbReference type="NCBI Taxonomy" id="1738132"/>
    <lineage>
        <taxon>Eukaryota</taxon>
        <taxon>Fungi</taxon>
        <taxon>Dikarya</taxon>
        <taxon>Basidiomycota</taxon>
        <taxon>Agaricomycotina</taxon>
        <taxon>Agaricomycetes</taxon>
        <taxon>Agaricomycetidae</taxon>
        <taxon>Agaricales</taxon>
        <taxon>Marasmiineae</taxon>
        <taxon>Mycenaceae</taxon>
        <taxon>Roridomyces</taxon>
    </lineage>
</organism>
<sequence length="149" mass="16298">MYTQGFSSTTTAEEVAEVLSDQIRGKNVLITGTSHNSLGFETARVIAKYANLVIITGYNEGRCSEDVIKESIPHANIRPLLLDLSSLDSVRKAAAEVNAYHEPLDVLINNAAAAVEPFTPTTDGRFEKQFHRGHLPWHFFLCAKVALGA</sequence>
<name>A0AAD7BED3_9AGAR</name>
<dbReference type="PANTHER" id="PTHR24320:SF148">
    <property type="entry name" value="NAD(P)-BINDING ROSSMANN-FOLD SUPERFAMILY PROTEIN"/>
    <property type="match status" value="1"/>
</dbReference>
<dbReference type="Proteomes" id="UP001221142">
    <property type="component" value="Unassembled WGS sequence"/>
</dbReference>
<evidence type="ECO:0000256" key="1">
    <source>
        <dbReference type="ARBA" id="ARBA00006484"/>
    </source>
</evidence>
<keyword evidence="2" id="KW-0560">Oxidoreductase</keyword>
<dbReference type="Gene3D" id="3.40.50.720">
    <property type="entry name" value="NAD(P)-binding Rossmann-like Domain"/>
    <property type="match status" value="1"/>
</dbReference>
<dbReference type="AlphaFoldDB" id="A0AAD7BED3"/>